<dbReference type="InterPro" id="IPR036734">
    <property type="entry name" value="Neur_chan_lig-bd_sf"/>
</dbReference>
<proteinExistence type="predicted"/>
<organism evidence="2 3">
    <name type="scientific">Steinernema carpocapsae</name>
    <name type="common">Entomopathogenic nematode</name>
    <dbReference type="NCBI Taxonomy" id="34508"/>
    <lineage>
        <taxon>Eukaryota</taxon>
        <taxon>Metazoa</taxon>
        <taxon>Ecdysozoa</taxon>
        <taxon>Nematoda</taxon>
        <taxon>Chromadorea</taxon>
        <taxon>Rhabditida</taxon>
        <taxon>Tylenchina</taxon>
        <taxon>Panagrolaimomorpha</taxon>
        <taxon>Strongyloidoidea</taxon>
        <taxon>Steinernematidae</taxon>
        <taxon>Steinernema</taxon>
    </lineage>
</organism>
<feature type="domain" description="Neurotransmitter-gated ion-channel ligand-binding" evidence="1">
    <location>
        <begin position="46"/>
        <end position="135"/>
    </location>
</feature>
<dbReference type="GO" id="GO:0004888">
    <property type="term" value="F:transmembrane signaling receptor activity"/>
    <property type="evidence" value="ECO:0007669"/>
    <property type="project" value="InterPro"/>
</dbReference>
<name>A0A4U8UN40_STECR</name>
<sequence>MASSWREVRFGLLRLPASLLLFSVFLSLQELCFALNGAFVLPSQLKLVQDLLESYDRKAKPTWDNNRPINVTFSMDLYQILELNEPQQYILLNAWIIERWHDEFLYWNPDDYNNISEIRLPHDSIWLPDTTLYNS</sequence>
<dbReference type="GO" id="GO:0016020">
    <property type="term" value="C:membrane"/>
    <property type="evidence" value="ECO:0007669"/>
    <property type="project" value="InterPro"/>
</dbReference>
<dbReference type="STRING" id="34508.A0A4U8UN40"/>
<dbReference type="EMBL" id="CM016762">
    <property type="protein sequence ID" value="TMS34079.1"/>
    <property type="molecule type" value="Genomic_DNA"/>
</dbReference>
<dbReference type="SUPFAM" id="SSF63712">
    <property type="entry name" value="Nicotinic receptor ligand binding domain-like"/>
    <property type="match status" value="1"/>
</dbReference>
<reference evidence="2 3" key="1">
    <citation type="journal article" date="2015" name="Genome Biol.">
        <title>Comparative genomics of Steinernema reveals deeply conserved gene regulatory networks.</title>
        <authorList>
            <person name="Dillman A.R."/>
            <person name="Macchietto M."/>
            <person name="Porter C.F."/>
            <person name="Rogers A."/>
            <person name="Williams B."/>
            <person name="Antoshechkin I."/>
            <person name="Lee M.M."/>
            <person name="Goodwin Z."/>
            <person name="Lu X."/>
            <person name="Lewis E.E."/>
            <person name="Goodrich-Blair H."/>
            <person name="Stock S.P."/>
            <person name="Adams B.J."/>
            <person name="Sternberg P.W."/>
            <person name="Mortazavi A."/>
        </authorList>
    </citation>
    <scope>NUCLEOTIDE SEQUENCE [LARGE SCALE GENOMIC DNA]</scope>
    <source>
        <strain evidence="2 3">ALL</strain>
    </source>
</reference>
<dbReference type="Proteomes" id="UP000298663">
    <property type="component" value="Chromosome X"/>
</dbReference>
<protein>
    <recommendedName>
        <fullName evidence="1">Neurotransmitter-gated ion-channel ligand-binding domain-containing protein</fullName>
    </recommendedName>
</protein>
<dbReference type="AlphaFoldDB" id="A0A4U8UN40"/>
<comment type="caution">
    <text evidence="2">The sequence shown here is derived from an EMBL/GenBank/DDBJ whole genome shotgun (WGS) entry which is preliminary data.</text>
</comment>
<dbReference type="EMBL" id="AZBU02000001">
    <property type="protein sequence ID" value="TMS34079.1"/>
    <property type="molecule type" value="Genomic_DNA"/>
</dbReference>
<evidence type="ECO:0000313" key="2">
    <source>
        <dbReference type="EMBL" id="TMS34079.1"/>
    </source>
</evidence>
<accession>A0A4U8UN40</accession>
<evidence type="ECO:0000313" key="3">
    <source>
        <dbReference type="Proteomes" id="UP000298663"/>
    </source>
</evidence>
<dbReference type="PANTHER" id="PTHR18945">
    <property type="entry name" value="NEUROTRANSMITTER GATED ION CHANNEL"/>
    <property type="match status" value="1"/>
</dbReference>
<dbReference type="GO" id="GO:0005230">
    <property type="term" value="F:extracellular ligand-gated monoatomic ion channel activity"/>
    <property type="evidence" value="ECO:0007669"/>
    <property type="project" value="InterPro"/>
</dbReference>
<evidence type="ECO:0000259" key="1">
    <source>
        <dbReference type="Pfam" id="PF02931"/>
    </source>
</evidence>
<dbReference type="OrthoDB" id="5975154at2759"/>
<keyword evidence="3" id="KW-1185">Reference proteome</keyword>
<dbReference type="InterPro" id="IPR006201">
    <property type="entry name" value="Neur_channel"/>
</dbReference>
<reference evidence="2 3" key="2">
    <citation type="journal article" date="2019" name="G3 (Bethesda)">
        <title>Hybrid Assembly of the Genome of the Entomopathogenic Nematode Steinernema carpocapsae Identifies the X-Chromosome.</title>
        <authorList>
            <person name="Serra L."/>
            <person name="Macchietto M."/>
            <person name="Macias-Munoz A."/>
            <person name="McGill C.J."/>
            <person name="Rodriguez I.M."/>
            <person name="Rodriguez B."/>
            <person name="Murad R."/>
            <person name="Mortazavi A."/>
        </authorList>
    </citation>
    <scope>NUCLEOTIDE SEQUENCE [LARGE SCALE GENOMIC DNA]</scope>
    <source>
        <strain evidence="2 3">ALL</strain>
    </source>
</reference>
<gene>
    <name evidence="2" type="ORF">L596_001731</name>
</gene>
<dbReference type="InterPro" id="IPR006202">
    <property type="entry name" value="Neur_chan_lig-bd"/>
</dbReference>
<dbReference type="Gene3D" id="2.70.170.10">
    <property type="entry name" value="Neurotransmitter-gated ion-channel ligand-binding domain"/>
    <property type="match status" value="1"/>
</dbReference>
<dbReference type="Pfam" id="PF02931">
    <property type="entry name" value="Neur_chan_LBD"/>
    <property type="match status" value="1"/>
</dbReference>